<organism evidence="2 3">
    <name type="scientific">Ophiophagus hannah</name>
    <name type="common">King cobra</name>
    <name type="synonym">Naja hannah</name>
    <dbReference type="NCBI Taxonomy" id="8665"/>
    <lineage>
        <taxon>Eukaryota</taxon>
        <taxon>Metazoa</taxon>
        <taxon>Chordata</taxon>
        <taxon>Craniata</taxon>
        <taxon>Vertebrata</taxon>
        <taxon>Euteleostomi</taxon>
        <taxon>Lepidosauria</taxon>
        <taxon>Squamata</taxon>
        <taxon>Bifurcata</taxon>
        <taxon>Unidentata</taxon>
        <taxon>Episquamata</taxon>
        <taxon>Toxicofera</taxon>
        <taxon>Serpentes</taxon>
        <taxon>Colubroidea</taxon>
        <taxon>Elapidae</taxon>
        <taxon>Elapinae</taxon>
        <taxon>Ophiophagus</taxon>
    </lineage>
</organism>
<protein>
    <recommendedName>
        <fullName evidence="4">RPA-related protein RADX</fullName>
    </recommendedName>
</protein>
<dbReference type="Gene3D" id="2.40.50.140">
    <property type="entry name" value="Nucleic acid-binding proteins"/>
    <property type="match status" value="1"/>
</dbReference>
<evidence type="ECO:0000256" key="1">
    <source>
        <dbReference type="SAM" id="MobiDB-lite"/>
    </source>
</evidence>
<sequence length="712" mass="80335">MEKGAASQKEGLRGKDSNGSHSREVPRSQLTEKGPVSGAMDPISGAVGTVSGALGPEVAPDPPSGASTSHAGPWLQRMLVLVLKASGLRVSLPEAAPLTVLLLQRYMGEGLPTLPNAPCPAYYYDVTITDGTYQEKCLLAPQLNGLVQRNGLGAGRRVKITQCSYMYNERSVSPGFLGICHTKTMLPLKGGRKHYLPLWNNDDPFGEMWVERKPLREDGLEEFKPTSISILAMTWESKFSFPPLRVRIIHKSRLRYFGKPKTKLDVPYQKCLFCLANVEGGETEIALNVRDPPAKINIIPEHKIKPEWKLPEVEYHFVTRSELDKLAQNQFCDIIGLVQYVGRVERKKKKGCVDDFWTYRWVHVVDGTSEQPFIIELFSTSQPDIFEQIYPMTYLVCTQMRVEQNISENGSSTAYLTTSLKTQMFISGWHKGQPYIKDPKVQSFIQWMRTQEEASYVDKVVIGGYHRFPPLPHTFAEYCKNMNEELVLISISEIEKEIDSLHYREQKHIAFQGIISAIRCVSCSTTSQDASGESPMQIEKSSSVGTSLLEHQQVRESTSKQKSPSLEQQTVVTRSYAKRQISAVELPNFSQDNSDANKDNAEVMETAQTHKSNKEIADTSEKVHPERICPNSWESVLWTTVKNNLPQNLNFSKIFPESFPCKFNYAHKEVLLKQYNLQAAKFQPEKCLASEEMSHFENACPLEYYQVAILGD</sequence>
<dbReference type="Proteomes" id="UP000018936">
    <property type="component" value="Unassembled WGS sequence"/>
</dbReference>
<name>V8P3C3_OPHHA</name>
<feature type="compositionally biased region" description="Basic and acidic residues" evidence="1">
    <location>
        <begin position="612"/>
        <end position="623"/>
    </location>
</feature>
<feature type="region of interest" description="Disordered" evidence="1">
    <location>
        <begin position="601"/>
        <end position="623"/>
    </location>
</feature>
<dbReference type="Pfam" id="PF17659">
    <property type="entry name" value="RADX"/>
    <property type="match status" value="2"/>
</dbReference>
<evidence type="ECO:0008006" key="4">
    <source>
        <dbReference type="Google" id="ProtNLM"/>
    </source>
</evidence>
<evidence type="ECO:0000313" key="3">
    <source>
        <dbReference type="Proteomes" id="UP000018936"/>
    </source>
</evidence>
<dbReference type="AlphaFoldDB" id="V8P3C3"/>
<comment type="caution">
    <text evidence="2">The sequence shown here is derived from an EMBL/GenBank/DDBJ whole genome shotgun (WGS) entry which is preliminary data.</text>
</comment>
<feature type="region of interest" description="Disordered" evidence="1">
    <location>
        <begin position="1"/>
        <end position="70"/>
    </location>
</feature>
<keyword evidence="3" id="KW-1185">Reference proteome</keyword>
<evidence type="ECO:0000313" key="2">
    <source>
        <dbReference type="EMBL" id="ETE69059.1"/>
    </source>
</evidence>
<feature type="compositionally biased region" description="Basic and acidic residues" evidence="1">
    <location>
        <begin position="10"/>
        <end position="26"/>
    </location>
</feature>
<dbReference type="SUPFAM" id="SSF50249">
    <property type="entry name" value="Nucleic acid-binding proteins"/>
    <property type="match status" value="1"/>
</dbReference>
<dbReference type="GO" id="GO:0003697">
    <property type="term" value="F:single-stranded DNA binding"/>
    <property type="evidence" value="ECO:0007669"/>
    <property type="project" value="InterPro"/>
</dbReference>
<dbReference type="InterPro" id="IPR040893">
    <property type="entry name" value="RADX"/>
</dbReference>
<reference evidence="2 3" key="1">
    <citation type="journal article" date="2013" name="Proc. Natl. Acad. Sci. U.S.A.">
        <title>The king cobra genome reveals dynamic gene evolution and adaptation in the snake venom system.</title>
        <authorList>
            <person name="Vonk F.J."/>
            <person name="Casewell N.R."/>
            <person name="Henkel C.V."/>
            <person name="Heimberg A.M."/>
            <person name="Jansen H.J."/>
            <person name="McCleary R.J."/>
            <person name="Kerkkamp H.M."/>
            <person name="Vos R.A."/>
            <person name="Guerreiro I."/>
            <person name="Calvete J.J."/>
            <person name="Wuster W."/>
            <person name="Woods A.E."/>
            <person name="Logan J.M."/>
            <person name="Harrison R.A."/>
            <person name="Castoe T.A."/>
            <person name="de Koning A.P."/>
            <person name="Pollock D.D."/>
            <person name="Yandell M."/>
            <person name="Calderon D."/>
            <person name="Renjifo C."/>
            <person name="Currier R.B."/>
            <person name="Salgado D."/>
            <person name="Pla D."/>
            <person name="Sanz L."/>
            <person name="Hyder A.S."/>
            <person name="Ribeiro J.M."/>
            <person name="Arntzen J.W."/>
            <person name="van den Thillart G.E."/>
            <person name="Boetzer M."/>
            <person name="Pirovano W."/>
            <person name="Dirks R.P."/>
            <person name="Spaink H.P."/>
            <person name="Duboule D."/>
            <person name="McGlinn E."/>
            <person name="Kini R.M."/>
            <person name="Richardson M.K."/>
        </authorList>
    </citation>
    <scope>NUCLEOTIDE SEQUENCE</scope>
    <source>
        <tissue evidence="2">Blood</tissue>
    </source>
</reference>
<accession>V8P3C3</accession>
<feature type="non-terminal residue" evidence="2">
    <location>
        <position position="1"/>
    </location>
</feature>
<feature type="compositionally biased region" description="Polar residues" evidence="1">
    <location>
        <begin position="560"/>
        <end position="571"/>
    </location>
</feature>
<dbReference type="OrthoDB" id="5965770at2759"/>
<feature type="region of interest" description="Disordered" evidence="1">
    <location>
        <begin position="550"/>
        <end position="571"/>
    </location>
</feature>
<dbReference type="EMBL" id="AZIM01000858">
    <property type="protein sequence ID" value="ETE69059.1"/>
    <property type="molecule type" value="Genomic_DNA"/>
</dbReference>
<dbReference type="InterPro" id="IPR012340">
    <property type="entry name" value="NA-bd_OB-fold"/>
</dbReference>
<proteinExistence type="predicted"/>
<gene>
    <name evidence="2" type="ORF">L345_05142</name>
</gene>
<dbReference type="PANTHER" id="PTHR14944">
    <property type="entry name" value="RPA-RELATED PROTEIN RADX"/>
    <property type="match status" value="1"/>
</dbReference>
<dbReference type="PANTHER" id="PTHR14944:SF2">
    <property type="entry name" value="RPA-RELATED PROTEIN RADX"/>
    <property type="match status" value="1"/>
</dbReference>